<name>A0ABZ3IU15_9FIRM</name>
<evidence type="ECO:0000313" key="2">
    <source>
        <dbReference type="EMBL" id="XFO69031.1"/>
    </source>
</evidence>
<dbReference type="Proteomes" id="UP000216752">
    <property type="component" value="Chromosome"/>
</dbReference>
<dbReference type="PANTHER" id="PTHR30399">
    <property type="entry name" value="UNCHARACTERIZED PROTEIN YGJP"/>
    <property type="match status" value="1"/>
</dbReference>
<accession>A0ABZ3IU15</accession>
<dbReference type="InterPro" id="IPR053136">
    <property type="entry name" value="UTP_pyrophosphatase-like"/>
</dbReference>
<proteinExistence type="predicted"/>
<dbReference type="PANTHER" id="PTHR30399:SF1">
    <property type="entry name" value="UTP PYROPHOSPHATASE"/>
    <property type="match status" value="1"/>
</dbReference>
<dbReference type="Gene3D" id="3.30.2010.10">
    <property type="entry name" value="Metalloproteases ('zincins'), catalytic domain"/>
    <property type="match status" value="1"/>
</dbReference>
<protein>
    <recommendedName>
        <fullName evidence="1">YgjP-like metallopeptidase domain-containing protein</fullName>
    </recommendedName>
</protein>
<reference evidence="2" key="1">
    <citation type="submission" date="2024-05" db="EMBL/GenBank/DDBJ databases">
        <title>Isolation and characterization of Sporomusa carbonis sp. nov., a carboxydotrophic hydrogenogen in the genus of Sporomusa isolated from a charcoal burning pile.</title>
        <authorList>
            <person name="Boeer T."/>
            <person name="Rosenbaum F."/>
            <person name="Eysell L."/>
            <person name="Mueller V."/>
            <person name="Daniel R."/>
            <person name="Poehlein A."/>
        </authorList>
    </citation>
    <scope>NUCLEOTIDE SEQUENCE [LARGE SCALE GENOMIC DNA]</scope>
    <source>
        <strain evidence="2">DSM 10669</strain>
    </source>
</reference>
<dbReference type="InterPro" id="IPR002725">
    <property type="entry name" value="YgjP-like_metallopeptidase"/>
</dbReference>
<dbReference type="RefSeq" id="WP_094604505.1">
    <property type="nucleotide sequence ID" value="NZ_CP155573.1"/>
</dbReference>
<evidence type="ECO:0000259" key="1">
    <source>
        <dbReference type="Pfam" id="PF01863"/>
    </source>
</evidence>
<dbReference type="Pfam" id="PF01863">
    <property type="entry name" value="YgjP-like"/>
    <property type="match status" value="1"/>
</dbReference>
<sequence length="235" mass="28057">MKNLRMSNIEIEIQKKNIKNLHLAVLPPLGRVRVSAPENMNEDAIRMFIITKITWIKKQQEKFKNQPRQSEREYVSGESVYLWGKRYRLEVVYSNRCNDVQTKGERLLLQVREASTTEQRANILNAWYREHLKREIPPLLEKWQKVIGVTIDDWGIKNMKTRWGTCNVKARRVWLNLQLAKKHSPCLEYVVVHELVHMLEEKHNKAFVVYMDQFLPAWRTIKDELNGLILDYMEE</sequence>
<feature type="domain" description="YgjP-like metallopeptidase" evidence="1">
    <location>
        <begin position="27"/>
        <end position="226"/>
    </location>
</feature>
<dbReference type="EMBL" id="CP155573">
    <property type="protein sequence ID" value="XFO69031.1"/>
    <property type="molecule type" value="Genomic_DNA"/>
</dbReference>
<dbReference type="CDD" id="cd07344">
    <property type="entry name" value="M48_yhfN_like"/>
    <property type="match status" value="1"/>
</dbReference>
<keyword evidence="3" id="KW-1185">Reference proteome</keyword>
<evidence type="ECO:0000313" key="3">
    <source>
        <dbReference type="Proteomes" id="UP000216752"/>
    </source>
</evidence>
<gene>
    <name evidence="2" type="ORF">SPSIL_052590</name>
</gene>
<organism evidence="2 3">
    <name type="scientific">Sporomusa silvacetica DSM 10669</name>
    <dbReference type="NCBI Taxonomy" id="1123289"/>
    <lineage>
        <taxon>Bacteria</taxon>
        <taxon>Bacillati</taxon>
        <taxon>Bacillota</taxon>
        <taxon>Negativicutes</taxon>
        <taxon>Selenomonadales</taxon>
        <taxon>Sporomusaceae</taxon>
        <taxon>Sporomusa</taxon>
    </lineage>
</organism>